<gene>
    <name evidence="2" type="ORF">LTR16_011322</name>
</gene>
<feature type="region of interest" description="Disordered" evidence="1">
    <location>
        <begin position="1"/>
        <end position="21"/>
    </location>
</feature>
<name>A0ABR0LTN3_9PEZI</name>
<reference evidence="2 3" key="1">
    <citation type="submission" date="2023-08" db="EMBL/GenBank/DDBJ databases">
        <title>Black Yeasts Isolated from many extreme environments.</title>
        <authorList>
            <person name="Coleine C."/>
            <person name="Stajich J.E."/>
            <person name="Selbmann L."/>
        </authorList>
    </citation>
    <scope>NUCLEOTIDE SEQUENCE [LARGE SCALE GENOMIC DNA]</scope>
    <source>
        <strain evidence="2 3">CCFEE 536</strain>
    </source>
</reference>
<organism evidence="2 3">
    <name type="scientific">Cryomyces antarcticus</name>
    <dbReference type="NCBI Taxonomy" id="329879"/>
    <lineage>
        <taxon>Eukaryota</taxon>
        <taxon>Fungi</taxon>
        <taxon>Dikarya</taxon>
        <taxon>Ascomycota</taxon>
        <taxon>Pezizomycotina</taxon>
        <taxon>Dothideomycetes</taxon>
        <taxon>Dothideomycetes incertae sedis</taxon>
        <taxon>Cryomyces</taxon>
    </lineage>
</organism>
<dbReference type="InterPro" id="IPR024526">
    <property type="entry name" value="DUF3807"/>
</dbReference>
<protein>
    <submittedName>
        <fullName evidence="2">Uncharacterized protein</fullName>
    </submittedName>
</protein>
<dbReference type="Proteomes" id="UP001357485">
    <property type="component" value="Unassembled WGS sequence"/>
</dbReference>
<sequence>MSLSSGITSKETTENVTTSIQTRTPLVTEDDLRAFHVKHFSHALSLTNFFVGNEVLIHAEENYDDDDIGYYPDGVKRTLTDEQIAIFRHSEIQAILKVRRHLREAEEDGQENEGKSIERPEDSSGLRQQ</sequence>
<dbReference type="PANTHER" id="PTHR40642">
    <property type="entry name" value="YALI0F31295P"/>
    <property type="match status" value="1"/>
</dbReference>
<evidence type="ECO:0000313" key="2">
    <source>
        <dbReference type="EMBL" id="KAK5239942.1"/>
    </source>
</evidence>
<evidence type="ECO:0000313" key="3">
    <source>
        <dbReference type="Proteomes" id="UP001357485"/>
    </source>
</evidence>
<keyword evidence="3" id="KW-1185">Reference proteome</keyword>
<dbReference type="EMBL" id="JAVRRA010011681">
    <property type="protein sequence ID" value="KAK5239942.1"/>
    <property type="molecule type" value="Genomic_DNA"/>
</dbReference>
<proteinExistence type="predicted"/>
<comment type="caution">
    <text evidence="2">The sequence shown here is derived from an EMBL/GenBank/DDBJ whole genome shotgun (WGS) entry which is preliminary data.</text>
</comment>
<accession>A0ABR0LTN3</accession>
<feature type="non-terminal residue" evidence="2">
    <location>
        <position position="129"/>
    </location>
</feature>
<dbReference type="PANTHER" id="PTHR40642:SF1">
    <property type="entry name" value="YALI0F31295P"/>
    <property type="match status" value="1"/>
</dbReference>
<feature type="compositionally biased region" description="Basic and acidic residues" evidence="1">
    <location>
        <begin position="112"/>
        <end position="129"/>
    </location>
</feature>
<evidence type="ECO:0000256" key="1">
    <source>
        <dbReference type="SAM" id="MobiDB-lite"/>
    </source>
</evidence>
<feature type="region of interest" description="Disordered" evidence="1">
    <location>
        <begin position="102"/>
        <end position="129"/>
    </location>
</feature>
<dbReference type="Pfam" id="PF12720">
    <property type="entry name" value="DUF3807"/>
    <property type="match status" value="1"/>
</dbReference>